<dbReference type="NCBIfam" id="TIGR01981">
    <property type="entry name" value="sufD"/>
    <property type="match status" value="1"/>
</dbReference>
<comment type="similarity">
    <text evidence="1">Belongs to the iron-sulfur cluster assembly SufBD family.</text>
</comment>
<dbReference type="PANTHER" id="PTHR43575">
    <property type="entry name" value="PROTEIN ABCI7, CHLOROPLASTIC"/>
    <property type="match status" value="1"/>
</dbReference>
<evidence type="ECO:0000259" key="3">
    <source>
        <dbReference type="Pfam" id="PF19295"/>
    </source>
</evidence>
<dbReference type="InterPro" id="IPR055346">
    <property type="entry name" value="Fe-S_cluster_assembly_SufBD"/>
</dbReference>
<name>A0ABP9M733_9BURK</name>
<dbReference type="SUPFAM" id="SSF101960">
    <property type="entry name" value="Stabilizer of iron transporter SufD"/>
    <property type="match status" value="1"/>
</dbReference>
<evidence type="ECO:0000259" key="2">
    <source>
        <dbReference type="Pfam" id="PF01458"/>
    </source>
</evidence>
<dbReference type="InterPro" id="IPR045595">
    <property type="entry name" value="SufBD_N"/>
</dbReference>
<dbReference type="EMBL" id="BAABKD010000011">
    <property type="protein sequence ID" value="GAA5092126.1"/>
    <property type="molecule type" value="Genomic_DNA"/>
</dbReference>
<dbReference type="InterPro" id="IPR011542">
    <property type="entry name" value="SUF_FeS_clus_asmbl_SufD"/>
</dbReference>
<dbReference type="Pfam" id="PF01458">
    <property type="entry name" value="SUFBD_core"/>
    <property type="match status" value="1"/>
</dbReference>
<proteinExistence type="inferred from homology"/>
<organism evidence="4 5">
    <name type="scientific">Paenalcaligenes hermetiae</name>
    <dbReference type="NCBI Taxonomy" id="1157987"/>
    <lineage>
        <taxon>Bacteria</taxon>
        <taxon>Pseudomonadati</taxon>
        <taxon>Pseudomonadota</taxon>
        <taxon>Betaproteobacteria</taxon>
        <taxon>Burkholderiales</taxon>
        <taxon>Alcaligenaceae</taxon>
        <taxon>Paenalcaligenes</taxon>
    </lineage>
</organism>
<dbReference type="PANTHER" id="PTHR43575:SF1">
    <property type="entry name" value="PROTEIN ABCI7, CHLOROPLASTIC"/>
    <property type="match status" value="1"/>
</dbReference>
<protein>
    <submittedName>
        <fullName evidence="4">Fe-S cluster assembly protein SufD</fullName>
    </submittedName>
</protein>
<evidence type="ECO:0000313" key="5">
    <source>
        <dbReference type="Proteomes" id="UP001500227"/>
    </source>
</evidence>
<reference evidence="5" key="1">
    <citation type="journal article" date="2019" name="Int. J. Syst. Evol. Microbiol.">
        <title>The Global Catalogue of Microorganisms (GCM) 10K type strain sequencing project: providing services to taxonomists for standard genome sequencing and annotation.</title>
        <authorList>
            <consortium name="The Broad Institute Genomics Platform"/>
            <consortium name="The Broad Institute Genome Sequencing Center for Infectious Disease"/>
            <person name="Wu L."/>
            <person name="Ma J."/>
        </authorList>
    </citation>
    <scope>NUCLEOTIDE SEQUENCE [LARGE SCALE GENOMIC DNA]</scope>
    <source>
        <strain evidence="5">JCM 18423</strain>
    </source>
</reference>
<feature type="domain" description="SUF system FeS cluster assembly SufBD core" evidence="2">
    <location>
        <begin position="171"/>
        <end position="398"/>
    </location>
</feature>
<accession>A0ABP9M733</accession>
<keyword evidence="5" id="KW-1185">Reference proteome</keyword>
<sequence length="431" mass="47531">MTSLPTWVTPFVEQVEAQSATPAWLQTVRQQGLARFANEGWPTSRLEAWRHTSLALLDSKQYQVAEAFDAKALVDSCKNNEQAYWLVFVDGQFAADLSSTDMPTGVSLRSVAEVCANEPTALETIYGQADDGFSPDALNLGLAQDGAFVRVSRAVQVEKPIHLVFVSGPGNCVAFTRNFIALEAGAHATVVEHYISADDFSGLSNAVTRVWTDRDANLVHFKLQTQSESAVHLASIDAEQEQNSHYESHSFSFGAQLARTNITTRFNGERCHTLLNGLYYTNERRHVDHYTQIHHAVPNCTSHEYYRGIMADRGRGVFSGRIVVHKGADGTDAIQRSDSLLLSKMAKADSKPELEIYADDVKCAHGATVGQIDEDSLFYLRSRGLDREDAFNLLIYAFAAEVLERVQSEALRQRATAGIQSRLPGASQLGE</sequence>
<dbReference type="Pfam" id="PF19295">
    <property type="entry name" value="SufBD_N"/>
    <property type="match status" value="1"/>
</dbReference>
<feature type="domain" description="SUF system FeS cluster assembly SufBD N-terminal" evidence="3">
    <location>
        <begin position="20"/>
        <end position="162"/>
    </location>
</feature>
<comment type="caution">
    <text evidence="4">The sequence shown here is derived from an EMBL/GenBank/DDBJ whole genome shotgun (WGS) entry which is preliminary data.</text>
</comment>
<evidence type="ECO:0000313" key="4">
    <source>
        <dbReference type="EMBL" id="GAA5092126.1"/>
    </source>
</evidence>
<dbReference type="RefSeq" id="WP_345371369.1">
    <property type="nucleotide sequence ID" value="NZ_BAABKD010000011.1"/>
</dbReference>
<dbReference type="InterPro" id="IPR000825">
    <property type="entry name" value="SUF_FeS_clus_asmbl_SufBD_core"/>
</dbReference>
<dbReference type="InterPro" id="IPR037284">
    <property type="entry name" value="SUF_FeS_clus_asmbl_SufBD_sf"/>
</dbReference>
<gene>
    <name evidence="4" type="primary">sufD</name>
    <name evidence="4" type="ORF">GCM10023337_18970</name>
</gene>
<evidence type="ECO:0000256" key="1">
    <source>
        <dbReference type="ARBA" id="ARBA00043967"/>
    </source>
</evidence>
<dbReference type="Proteomes" id="UP001500227">
    <property type="component" value="Unassembled WGS sequence"/>
</dbReference>